<organism evidence="5 6">
    <name type="scientific">Prauserella rugosa</name>
    <dbReference type="NCBI Taxonomy" id="43354"/>
    <lineage>
        <taxon>Bacteria</taxon>
        <taxon>Bacillati</taxon>
        <taxon>Actinomycetota</taxon>
        <taxon>Actinomycetes</taxon>
        <taxon>Pseudonocardiales</taxon>
        <taxon>Pseudonocardiaceae</taxon>
        <taxon>Prauserella</taxon>
    </lineage>
</organism>
<feature type="compositionally biased region" description="Basic and acidic residues" evidence="3">
    <location>
        <begin position="296"/>
        <end position="308"/>
    </location>
</feature>
<evidence type="ECO:0000313" key="5">
    <source>
        <dbReference type="EMBL" id="TWH18951.1"/>
    </source>
</evidence>
<evidence type="ECO:0000313" key="6">
    <source>
        <dbReference type="Proteomes" id="UP000317303"/>
    </source>
</evidence>
<dbReference type="PANTHER" id="PTHR10434:SF11">
    <property type="entry name" value="1-ACYL-SN-GLYCEROL-3-PHOSPHATE ACYLTRANSFERASE"/>
    <property type="match status" value="1"/>
</dbReference>
<dbReference type="CDD" id="cd07989">
    <property type="entry name" value="LPLAT_AGPAT-like"/>
    <property type="match status" value="1"/>
</dbReference>
<dbReference type="GO" id="GO:0005886">
    <property type="term" value="C:plasma membrane"/>
    <property type="evidence" value="ECO:0007669"/>
    <property type="project" value="TreeGrafter"/>
</dbReference>
<evidence type="ECO:0000256" key="1">
    <source>
        <dbReference type="ARBA" id="ARBA00022679"/>
    </source>
</evidence>
<protein>
    <submittedName>
        <fullName evidence="5">1-acyl-sn-glycerol-3-phosphate acyltransferase</fullName>
    </submittedName>
</protein>
<dbReference type="EMBL" id="VLJV01000001">
    <property type="protein sequence ID" value="TWH18951.1"/>
    <property type="molecule type" value="Genomic_DNA"/>
</dbReference>
<feature type="region of interest" description="Disordered" evidence="3">
    <location>
        <begin position="14"/>
        <end position="63"/>
    </location>
</feature>
<accession>A0A660CDF4</accession>
<dbReference type="Proteomes" id="UP000317303">
    <property type="component" value="Unassembled WGS sequence"/>
</dbReference>
<evidence type="ECO:0000259" key="4">
    <source>
        <dbReference type="SMART" id="SM00563"/>
    </source>
</evidence>
<feature type="compositionally biased region" description="Low complexity" evidence="3">
    <location>
        <begin position="35"/>
        <end position="60"/>
    </location>
</feature>
<evidence type="ECO:0000256" key="2">
    <source>
        <dbReference type="ARBA" id="ARBA00023315"/>
    </source>
</evidence>
<dbReference type="PANTHER" id="PTHR10434">
    <property type="entry name" value="1-ACYL-SN-GLYCEROL-3-PHOSPHATE ACYLTRANSFERASE"/>
    <property type="match status" value="1"/>
</dbReference>
<gene>
    <name evidence="5" type="ORF">JD82_00773</name>
</gene>
<keyword evidence="2 5" id="KW-0012">Acyltransferase</keyword>
<name>A0A660CDF4_9PSEU</name>
<proteinExistence type="predicted"/>
<comment type="caution">
    <text evidence="5">The sequence shown here is derived from an EMBL/GenBank/DDBJ whole genome shotgun (WGS) entry which is preliminary data.</text>
</comment>
<dbReference type="GO" id="GO:0006654">
    <property type="term" value="P:phosphatidic acid biosynthetic process"/>
    <property type="evidence" value="ECO:0007669"/>
    <property type="project" value="TreeGrafter"/>
</dbReference>
<dbReference type="InterPro" id="IPR002123">
    <property type="entry name" value="Plipid/glycerol_acylTrfase"/>
</dbReference>
<dbReference type="Pfam" id="PF01553">
    <property type="entry name" value="Acyltransferase"/>
    <property type="match status" value="1"/>
</dbReference>
<feature type="compositionally biased region" description="Polar residues" evidence="3">
    <location>
        <begin position="309"/>
        <end position="318"/>
    </location>
</feature>
<feature type="domain" description="Phospholipid/glycerol acyltransferase" evidence="4">
    <location>
        <begin position="101"/>
        <end position="220"/>
    </location>
</feature>
<evidence type="ECO:0000256" key="3">
    <source>
        <dbReference type="SAM" id="MobiDB-lite"/>
    </source>
</evidence>
<keyword evidence="6" id="KW-1185">Reference proteome</keyword>
<dbReference type="GO" id="GO:0003841">
    <property type="term" value="F:1-acylglycerol-3-phosphate O-acyltransferase activity"/>
    <property type="evidence" value="ECO:0007669"/>
    <property type="project" value="TreeGrafter"/>
</dbReference>
<dbReference type="SUPFAM" id="SSF69593">
    <property type="entry name" value="Glycerol-3-phosphate (1)-acyltransferase"/>
    <property type="match status" value="1"/>
</dbReference>
<dbReference type="AlphaFoldDB" id="A0A660CDF4"/>
<reference evidence="5 6" key="1">
    <citation type="submission" date="2019-07" db="EMBL/GenBank/DDBJ databases">
        <title>R&amp;d 2014.</title>
        <authorList>
            <person name="Klenk H.-P."/>
        </authorList>
    </citation>
    <scope>NUCLEOTIDE SEQUENCE [LARGE SCALE GENOMIC DNA]</scope>
    <source>
        <strain evidence="5 6">DSM 43194</strain>
    </source>
</reference>
<dbReference type="SMART" id="SM00563">
    <property type="entry name" value="PlsC"/>
    <property type="match status" value="1"/>
</dbReference>
<feature type="region of interest" description="Disordered" evidence="3">
    <location>
        <begin position="296"/>
        <end position="318"/>
    </location>
</feature>
<keyword evidence="1 5" id="KW-0808">Transferase</keyword>
<sequence>MTLIRARDILLRMASRTTDSDDLPGDDPGTGAERSGAAPSGPTPPGLTSSGPTGGAPSATPGGGTPAIWRAMLAADHNLVRLAGRLRVSGSVPRELRGRPLLIAANHIGNFDPFVLMAACRRIGLAPRFMLAGGLLDAPILGTALKASGHLRVDRGSASAVQQFAEAVEELRSTQVPIIVYPEGRISHDPGLWPERGKTGLARLALGSGVPVVPVSQWGAHEAVYWGTQTVNGLGDLVPLARSGFTSPLRRPTFRVHFGDPVDLGEFDAGTPGHAVKAHAKIMRTITAGLVPLRRDEPDVPRFRDPTRPTDSVSPWRP</sequence>